<proteinExistence type="predicted"/>
<reference evidence="1 2" key="1">
    <citation type="submission" date="2019-12" db="EMBL/GenBank/DDBJ databases">
        <title>Sequence classification of anaerobic respiratory reductive dehalogenases: First we see many, then we see few.</title>
        <authorList>
            <person name="Molenda O."/>
            <person name="Puentes Jacome L.A."/>
            <person name="Cao X."/>
            <person name="Nesbo C.L."/>
            <person name="Tang S."/>
            <person name="Morson N."/>
            <person name="Patron J."/>
            <person name="Lomheim L."/>
            <person name="Wishart D.S."/>
            <person name="Edwards E.A."/>
        </authorList>
    </citation>
    <scope>NUCLEOTIDE SEQUENCE [LARGE SCALE GENOMIC DNA]</scope>
    <source>
        <strain evidence="1 2">12DCA</strain>
    </source>
</reference>
<gene>
    <name evidence="1" type="ORF">GQ588_03605</name>
</gene>
<evidence type="ECO:0000313" key="1">
    <source>
        <dbReference type="EMBL" id="QGZ99796.1"/>
    </source>
</evidence>
<dbReference type="Proteomes" id="UP000430508">
    <property type="component" value="Chromosome"/>
</dbReference>
<sequence length="66" mass="7388">MDIKKGKVIVFKKGGETMSAVRVNATPEIKGKFAEEIMAEVRKKPSPQAIERNKKAHGLLLKLRKN</sequence>
<dbReference type="AlphaFoldDB" id="A0A857DFX8"/>
<organism evidence="1 2">
    <name type="scientific">Dehalobacter restrictus</name>
    <dbReference type="NCBI Taxonomy" id="55583"/>
    <lineage>
        <taxon>Bacteria</taxon>
        <taxon>Bacillati</taxon>
        <taxon>Bacillota</taxon>
        <taxon>Clostridia</taxon>
        <taxon>Eubacteriales</taxon>
        <taxon>Desulfitobacteriaceae</taxon>
        <taxon>Dehalobacter</taxon>
    </lineage>
</organism>
<evidence type="ECO:0000313" key="2">
    <source>
        <dbReference type="Proteomes" id="UP000430508"/>
    </source>
</evidence>
<name>A0A857DFX8_9FIRM</name>
<accession>A0A857DFX8</accession>
<dbReference type="EMBL" id="CP046996">
    <property type="protein sequence ID" value="QGZ99796.1"/>
    <property type="molecule type" value="Genomic_DNA"/>
</dbReference>
<protein>
    <submittedName>
        <fullName evidence="1">Uncharacterized protein</fullName>
    </submittedName>
</protein>
<dbReference type="RefSeq" id="WP_141690667.1">
    <property type="nucleotide sequence ID" value="NZ_CP046996.1"/>
</dbReference>